<sequence length="1901" mass="214197">MADGSWSFFEEDEVCRKTADGSFMYGFVVKNSTYQSSDEEEDDEDRLEKGKVRVSWHPSGKESVVSENQLILADRSLMPGDVIRRFGEDSNSQRGFVQDLIGKCHIHIRGTNKFLYNVNAKDLSSMKVEKLARKPLSNSFCDVVMDSWVGKIERVNEELVIKFSDGASCRVPDTDLLEDFEPVKEHYKSLCTDDSVVLYKGLVMKGNIGDLNDVVWITSTYKHGPKMVKKSPSQTVTVRIEETMLKSVEVYWMCRGFTKSDNPLLRMTPPPSRVEGPDLQRLQILDWFSHCSLQIGDFAQYIIKPSDELVEVPSKFSFIPDVLLSELADHDTVTEHKPEESTQSEDPKSVDTKEATAVVNGDVGNEAEAGADEDEEYEDIDTSENESEEEKCSKKMVSRHKGKKGLKFGTGGKKGGKRPKQSVKFEPEYPQCVVGEKVPVGICYTFSTATVMWQDGTVESDIPSPELFPIHYLDELEFFPGDYVVDAKEIASKHCDYGVVVSCNHKERTCLVKWMKTVDVSKGERPEENVEAVEVSAYDLKDHPDFKFRPAQTVIRVIDTQEEGKEAVGQIQSLDPNGAINVRWPSGEITRCYPQELYIVGDEMSEFDSSSWSTEEEETEEEDDNSSMSWETDEEIIESNCDNYEDGINLMFITKEKKEELDALLSRAQTALENLQRIFFTYTGKISITYRYLRDIISVYKRCQDLEKILKSHFFEEEELTKLLEEIRDLMYDEKRNELNDRLIKIYERRKGGGSNESPYKENPQSSPLHESEDTTGYVFPEIEKPNSPKTELTQLASAIVNSVMKTFSVAQLQNQESNVQGSTNLQNGYSENLELGATAAVNIHKPNDTDVKSDTPGKSNGEPDIWQAHEENVSVPSEAKELNVSQESGLEVSDCDSGLGESKGSGASLERSTLASMQRKKEELCRRFCHLMLAQMVKIRSEIDRRWEQTKAFMNDGSDKCEQDTQTDSHGQEERAGASPGARLVEELMGSFNSECNGGGSSETNGVESIEDIPEMSDLKQDVETYKQASCATQGFVMCEAAPSTHNFASKVYSPHDPKSFLKAVRKEYKLLQNNLPSGILVKGFEDRMDLFSVMILGPQGTPYEDGLFFFDVFLPPDYPTSPPVFHYISYCTDRLNPNLYEDGKVCVSLLGTWDGKGSEMWTSNSNMLQVLVSIQGLILVSEPYYNEAGFEKQRGSVIGVENSKMYNEMAIIKLVQSMTRMIENPPNSFKEEMTSHLKQNAARMIQRFQFWMEAGSGHSKQDSGVGLNCDSSGTAGLSRDQAMDISSDGDKVQGLQQDSLPKNSISNTIHFKPPEFPLFPPSKGFCLPMKKYLETFKQTVERNIFTPDENVNNSTKSCPWISSLLAKGCDPLRWRSRVDHILTLWHSSQAQGHVPGHGLVKEEIPIQCPNVDDKMNNARISILYTSGVLNQNPDYSVALLYQTEECYKTLAPGQFFFLTRGSKFDVAIYVAIGCIAGVSILITLGKLLYKKRWYCLNRLFMTTGNESLINPGAYTSEDLGVMQTTINPADEQDSRPKKERLKSLDTFRGFIWIMGTAMAYSFTGMLRRVTPKHKIFWKIFKRSCILFVLGLLVNTGGCDPTRLTHLRIPGVLQRFAGTYLVVASIHMFFAKTVDVSMYTYWGFIRDIVDFWLEWILHIVFVTVHIIITFTLDVPGCGKGYIGPGGLHEAVNSTEASVYQNCTGGAAGYIDRQVFGDDHIYQSPTCKPIYKTTVPYDPEGLLGTLNSVFMCYLGLQAGKILMTFKEPSARVKRFLIWGLFLCLIAGALCGFKKDGGTIPLNKNLWSLSFVLCMAGFAFVLLAFCYVTIDVYKVWSGAPFYFPGMNPIVLYMGHEVLHRHFPISWEVSQYHYSLLSMDLWGTVFWVLVGLVLYKKRIFITV</sequence>
<dbReference type="EMBL" id="JH817732">
    <property type="protein sequence ID" value="EKC23691.1"/>
    <property type="molecule type" value="Genomic_DNA"/>
</dbReference>
<dbReference type="Gene3D" id="3.10.110.10">
    <property type="entry name" value="Ubiquitin Conjugating Enzyme"/>
    <property type="match status" value="1"/>
</dbReference>
<keyword evidence="1 5" id="KW-0808">Transferase</keyword>
<feature type="transmembrane region" description="Helical" evidence="4">
    <location>
        <begin position="1804"/>
        <end position="1829"/>
    </location>
</feature>
<evidence type="ECO:0000313" key="5">
    <source>
        <dbReference type="EMBL" id="EKC23691.1"/>
    </source>
</evidence>
<feature type="region of interest" description="Disordered" evidence="3">
    <location>
        <begin position="846"/>
        <end position="865"/>
    </location>
</feature>
<dbReference type="InterPro" id="IPR000608">
    <property type="entry name" value="UBC"/>
</dbReference>
<feature type="transmembrane region" description="Helical" evidence="4">
    <location>
        <begin position="1581"/>
        <end position="1601"/>
    </location>
</feature>
<feature type="compositionally biased region" description="Acidic residues" evidence="3">
    <location>
        <begin position="369"/>
        <end position="389"/>
    </location>
</feature>
<proteinExistence type="predicted"/>
<evidence type="ECO:0000256" key="2">
    <source>
        <dbReference type="ARBA" id="ARBA00022786"/>
    </source>
</evidence>
<keyword evidence="2" id="KW-0833">Ubl conjugation pathway</keyword>
<dbReference type="PROSITE" id="PS50127">
    <property type="entry name" value="UBC_2"/>
    <property type="match status" value="1"/>
</dbReference>
<gene>
    <name evidence="5" type="ORF">CGI_10013544</name>
</gene>
<feature type="region of interest" description="Disordered" evidence="3">
    <location>
        <begin position="873"/>
        <end position="915"/>
    </location>
</feature>
<dbReference type="CDD" id="cd23837">
    <property type="entry name" value="UBCc_UBE2O"/>
    <property type="match status" value="1"/>
</dbReference>
<name>K1QQD1_MAGGI</name>
<dbReference type="SUPFAM" id="SSF54495">
    <property type="entry name" value="UBC-like"/>
    <property type="match status" value="1"/>
</dbReference>
<evidence type="ECO:0000256" key="1">
    <source>
        <dbReference type="ARBA" id="ARBA00022679"/>
    </source>
</evidence>
<dbReference type="InParanoid" id="K1QQD1"/>
<dbReference type="InterPro" id="IPR057733">
    <property type="entry name" value="UBE2O-like_SH3-B"/>
</dbReference>
<feature type="region of interest" description="Disordered" evidence="3">
    <location>
        <begin position="331"/>
        <end position="396"/>
    </location>
</feature>
<organism evidence="5">
    <name type="scientific">Magallana gigas</name>
    <name type="common">Pacific oyster</name>
    <name type="synonym">Crassostrea gigas</name>
    <dbReference type="NCBI Taxonomy" id="29159"/>
    <lineage>
        <taxon>Eukaryota</taxon>
        <taxon>Metazoa</taxon>
        <taxon>Spiralia</taxon>
        <taxon>Lophotrochozoa</taxon>
        <taxon>Mollusca</taxon>
        <taxon>Bivalvia</taxon>
        <taxon>Autobranchia</taxon>
        <taxon>Pteriomorphia</taxon>
        <taxon>Ostreida</taxon>
        <taxon>Ostreoidea</taxon>
        <taxon>Ostreidae</taxon>
        <taxon>Magallana</taxon>
    </lineage>
</organism>
<dbReference type="Pfam" id="PF23044">
    <property type="entry name" value="SH3-C_UBE2O"/>
    <property type="match status" value="1"/>
</dbReference>
<dbReference type="Pfam" id="PF23046">
    <property type="entry name" value="tSH3-B_UBE2O"/>
    <property type="match status" value="1"/>
</dbReference>
<evidence type="ECO:0000256" key="4">
    <source>
        <dbReference type="SAM" id="Phobius"/>
    </source>
</evidence>
<dbReference type="FunCoup" id="K1QQD1">
    <property type="interactions" value="1259"/>
</dbReference>
<accession>K1QQD1</accession>
<feature type="transmembrane region" description="Helical" evidence="4">
    <location>
        <begin position="1652"/>
        <end position="1673"/>
    </location>
</feature>
<evidence type="ECO:0000256" key="3">
    <source>
        <dbReference type="SAM" id="MobiDB-lite"/>
    </source>
</evidence>
<feature type="transmembrane region" description="Helical" evidence="4">
    <location>
        <begin position="1468"/>
        <end position="1491"/>
    </location>
</feature>
<dbReference type="InterPro" id="IPR016135">
    <property type="entry name" value="UBQ-conjugating_enzyme/RWD"/>
</dbReference>
<dbReference type="GO" id="GO:0061631">
    <property type="term" value="F:ubiquitin conjugating enzyme activity"/>
    <property type="evidence" value="ECO:0007669"/>
    <property type="project" value="TreeGrafter"/>
</dbReference>
<feature type="compositionally biased region" description="Basic and acidic residues" evidence="3">
    <location>
        <begin position="331"/>
        <end position="354"/>
    </location>
</feature>
<feature type="transmembrane region" description="Helical" evidence="4">
    <location>
        <begin position="1870"/>
        <end position="1893"/>
    </location>
</feature>
<protein>
    <submittedName>
        <fullName evidence="5">Heparan-alpha-glucosaminide N-acetyltransferase</fullName>
    </submittedName>
</protein>
<feature type="transmembrane region" description="Helical" evidence="4">
    <location>
        <begin position="1549"/>
        <end position="1569"/>
    </location>
</feature>
<keyword evidence="4" id="KW-0472">Membrane</keyword>
<dbReference type="FunFam" id="3.10.110.10:FF:000136">
    <property type="entry name" value="Predicted protein"/>
    <property type="match status" value="1"/>
</dbReference>
<feature type="region of interest" description="Disordered" evidence="3">
    <location>
        <begin position="608"/>
        <end position="630"/>
    </location>
</feature>
<feature type="transmembrane region" description="Helical" evidence="4">
    <location>
        <begin position="1613"/>
        <end position="1632"/>
    </location>
</feature>
<feature type="compositionally biased region" description="Basic and acidic residues" evidence="3">
    <location>
        <begin position="846"/>
        <end position="856"/>
    </location>
</feature>
<dbReference type="SMART" id="SM00212">
    <property type="entry name" value="UBCc"/>
    <property type="match status" value="1"/>
</dbReference>
<reference evidence="5" key="1">
    <citation type="journal article" date="2012" name="Nature">
        <title>The oyster genome reveals stress adaptation and complexity of shell formation.</title>
        <authorList>
            <person name="Zhang G."/>
            <person name="Fang X."/>
            <person name="Guo X."/>
            <person name="Li L."/>
            <person name="Luo R."/>
            <person name="Xu F."/>
            <person name="Yang P."/>
            <person name="Zhang L."/>
            <person name="Wang X."/>
            <person name="Qi H."/>
            <person name="Xiong Z."/>
            <person name="Que H."/>
            <person name="Xie Y."/>
            <person name="Holland P.W."/>
            <person name="Paps J."/>
            <person name="Zhu Y."/>
            <person name="Wu F."/>
            <person name="Chen Y."/>
            <person name="Wang J."/>
            <person name="Peng C."/>
            <person name="Meng J."/>
            <person name="Yang L."/>
            <person name="Liu J."/>
            <person name="Wen B."/>
            <person name="Zhang N."/>
            <person name="Huang Z."/>
            <person name="Zhu Q."/>
            <person name="Feng Y."/>
            <person name="Mount A."/>
            <person name="Hedgecock D."/>
            <person name="Xu Z."/>
            <person name="Liu Y."/>
            <person name="Domazet-Loso T."/>
            <person name="Du Y."/>
            <person name="Sun X."/>
            <person name="Zhang S."/>
            <person name="Liu B."/>
            <person name="Cheng P."/>
            <person name="Jiang X."/>
            <person name="Li J."/>
            <person name="Fan D."/>
            <person name="Wang W."/>
            <person name="Fu W."/>
            <person name="Wang T."/>
            <person name="Wang B."/>
            <person name="Zhang J."/>
            <person name="Peng Z."/>
            <person name="Li Y."/>
            <person name="Li N."/>
            <person name="Wang J."/>
            <person name="Chen M."/>
            <person name="He Y."/>
            <person name="Tan F."/>
            <person name="Song X."/>
            <person name="Zheng Q."/>
            <person name="Huang R."/>
            <person name="Yang H."/>
            <person name="Du X."/>
            <person name="Chen L."/>
            <person name="Yang M."/>
            <person name="Gaffney P.M."/>
            <person name="Wang S."/>
            <person name="Luo L."/>
            <person name="She Z."/>
            <person name="Ming Y."/>
            <person name="Huang W."/>
            <person name="Zhang S."/>
            <person name="Huang B."/>
            <person name="Zhang Y."/>
            <person name="Qu T."/>
            <person name="Ni P."/>
            <person name="Miao G."/>
            <person name="Wang J."/>
            <person name="Wang Q."/>
            <person name="Steinberg C.E."/>
            <person name="Wang H."/>
            <person name="Li N."/>
            <person name="Qian L."/>
            <person name="Zhang G."/>
            <person name="Li Y."/>
            <person name="Yang H."/>
            <person name="Liu X."/>
            <person name="Wang J."/>
            <person name="Yin Y."/>
            <person name="Wang J."/>
        </authorList>
    </citation>
    <scope>NUCLEOTIDE SEQUENCE [LARGE SCALE GENOMIC DNA]</scope>
    <source>
        <strain evidence="5">05x7-T-G4-1.051#20</strain>
    </source>
</reference>
<dbReference type="InterPro" id="IPR057734">
    <property type="entry name" value="UBE2O-like_SH3-C"/>
</dbReference>
<feature type="region of interest" description="Disordered" evidence="3">
    <location>
        <begin position="956"/>
        <end position="980"/>
    </location>
</feature>
<dbReference type="PANTHER" id="PTHR46116">
    <property type="entry name" value="(E3-INDEPENDENT) E2 UBIQUITIN-CONJUGATING ENZYME"/>
    <property type="match status" value="1"/>
</dbReference>
<dbReference type="InterPro" id="IPR057735">
    <property type="entry name" value="UBE2O-like_tSH3-B"/>
</dbReference>
<dbReference type="Pfam" id="PF00179">
    <property type="entry name" value="UQ_con"/>
    <property type="match status" value="1"/>
</dbReference>
<feature type="compositionally biased region" description="Acidic residues" evidence="3">
    <location>
        <begin position="614"/>
        <end position="630"/>
    </location>
</feature>
<dbReference type="HOGENOM" id="CLU_002088_1_0_1"/>
<feature type="transmembrane region" description="Helical" evidence="4">
    <location>
        <begin position="1775"/>
        <end position="1792"/>
    </location>
</feature>
<keyword evidence="4" id="KW-0812">Transmembrane</keyword>
<dbReference type="PANTHER" id="PTHR46116:SF15">
    <property type="entry name" value="(E3-INDEPENDENT) E2 UBIQUITIN-CONJUGATING ENZYME"/>
    <property type="match status" value="1"/>
</dbReference>
<dbReference type="Pfam" id="PF23043">
    <property type="entry name" value="SH3-B_UBE2O"/>
    <property type="match status" value="1"/>
</dbReference>
<feature type="region of interest" description="Disordered" evidence="3">
    <location>
        <begin position="403"/>
        <end position="422"/>
    </location>
</feature>
<keyword evidence="4" id="KW-1133">Transmembrane helix</keyword>
<feature type="region of interest" description="Disordered" evidence="3">
    <location>
        <begin position="752"/>
        <end position="774"/>
    </location>
</feature>